<reference evidence="3" key="1">
    <citation type="submission" date="2021-07" db="EMBL/GenBank/DDBJ databases">
        <authorList>
            <person name="Branca A.L. A."/>
        </authorList>
    </citation>
    <scope>NUCLEOTIDE SEQUENCE</scope>
</reference>
<proteinExistence type="inferred from homology"/>
<gene>
    <name evidence="3" type="ORF">POLS_LOCUS3966</name>
</gene>
<sequence length="349" mass="38003">MPPRLRIASLPHHIPRCQYEHRIARSASSAAPAVTPAASIEQMTHSPAPVSRFPPAQPPSHRNPEYRRSQLLRSYTSLIRTSPLMVMFQHHNLKSMEWAAIRRELANALKKVDDKIAAEGRTAPAIAPYIKIQTIQTSIFEVALRIVEYFKPNDASLASGKAPSATDPRTQTSAELPAVSGSKDDPALTHDLSRTAHNAVKNSKGMHELSPLLVGPIAILSIPTVSPEHMKAALSILTPKEAGFPAPTRKANPDYHDPIVQNGLRKINLLAARVDNQVFDIDQTKWVGSIEGGMDGLRSQLVTALQSMSSSVATTLEGAGKSVYFTLESRRSVLEEEQKGPEGDKSESS</sequence>
<keyword evidence="4" id="KW-1185">Reference proteome</keyword>
<evidence type="ECO:0000256" key="1">
    <source>
        <dbReference type="ARBA" id="ARBA00008889"/>
    </source>
</evidence>
<dbReference type="EMBL" id="CAJVOS010000019">
    <property type="protein sequence ID" value="CAG8075660.1"/>
    <property type="molecule type" value="Genomic_DNA"/>
</dbReference>
<dbReference type="OrthoDB" id="360689at2759"/>
<dbReference type="InterPro" id="IPR047865">
    <property type="entry name" value="Ribosomal_uL10_bac_type"/>
</dbReference>
<protein>
    <submittedName>
        <fullName evidence="3">Uncharacterized protein</fullName>
    </submittedName>
</protein>
<organism evidence="3 4">
    <name type="scientific">Penicillium olsonii</name>
    <dbReference type="NCBI Taxonomy" id="99116"/>
    <lineage>
        <taxon>Eukaryota</taxon>
        <taxon>Fungi</taxon>
        <taxon>Dikarya</taxon>
        <taxon>Ascomycota</taxon>
        <taxon>Pezizomycotina</taxon>
        <taxon>Eurotiomycetes</taxon>
        <taxon>Eurotiomycetidae</taxon>
        <taxon>Eurotiales</taxon>
        <taxon>Aspergillaceae</taxon>
        <taxon>Penicillium</taxon>
    </lineage>
</organism>
<dbReference type="SUPFAM" id="SSF160369">
    <property type="entry name" value="Ribosomal protein L10-like"/>
    <property type="match status" value="1"/>
</dbReference>
<dbReference type="PANTHER" id="PTHR11560">
    <property type="entry name" value="39S RIBOSOMAL PROTEIN L10, MITOCHONDRIAL"/>
    <property type="match status" value="1"/>
</dbReference>
<comment type="caution">
    <text evidence="3">The sequence shown here is derived from an EMBL/GenBank/DDBJ whole genome shotgun (WGS) entry which is preliminary data.</text>
</comment>
<dbReference type="InterPro" id="IPR043141">
    <property type="entry name" value="Ribosomal_uL10-like_sf"/>
</dbReference>
<feature type="region of interest" description="Disordered" evidence="2">
    <location>
        <begin position="28"/>
        <end position="65"/>
    </location>
</feature>
<evidence type="ECO:0000313" key="4">
    <source>
        <dbReference type="Proteomes" id="UP001153618"/>
    </source>
</evidence>
<dbReference type="AlphaFoldDB" id="A0A9W4HNX6"/>
<evidence type="ECO:0000313" key="3">
    <source>
        <dbReference type="EMBL" id="CAG8075660.1"/>
    </source>
</evidence>
<comment type="similarity">
    <text evidence="1">Belongs to the universal ribosomal protein uL10 family.</text>
</comment>
<name>A0A9W4HNX6_PENOL</name>
<feature type="region of interest" description="Disordered" evidence="2">
    <location>
        <begin position="156"/>
        <end position="188"/>
    </location>
</feature>
<feature type="compositionally biased region" description="Low complexity" evidence="2">
    <location>
        <begin position="28"/>
        <end position="39"/>
    </location>
</feature>
<accession>A0A9W4HNX6</accession>
<dbReference type="Proteomes" id="UP001153618">
    <property type="component" value="Unassembled WGS sequence"/>
</dbReference>
<evidence type="ECO:0000256" key="2">
    <source>
        <dbReference type="SAM" id="MobiDB-lite"/>
    </source>
</evidence>